<protein>
    <submittedName>
        <fullName evidence="8">Glyceraldehyde-3-phosphate dehydrogenase, type I</fullName>
    </submittedName>
</protein>
<evidence type="ECO:0000256" key="6">
    <source>
        <dbReference type="RuleBase" id="RU000397"/>
    </source>
</evidence>
<comment type="subunit">
    <text evidence="1">Homotetramer.</text>
</comment>
<dbReference type="Gene3D" id="3.30.360.10">
    <property type="entry name" value="Dihydrodipicolinate Reductase, domain 2"/>
    <property type="match status" value="1"/>
</dbReference>
<evidence type="ECO:0000256" key="1">
    <source>
        <dbReference type="ARBA" id="ARBA00011881"/>
    </source>
</evidence>
<feature type="site" description="Activates thiol group during catalysis" evidence="5">
    <location>
        <position position="180"/>
    </location>
</feature>
<feature type="binding site" evidence="4">
    <location>
        <begin position="12"/>
        <end position="13"/>
    </location>
    <ligand>
        <name>NAD(+)</name>
        <dbReference type="ChEBI" id="CHEBI:57540"/>
    </ligand>
</feature>
<evidence type="ECO:0000313" key="8">
    <source>
        <dbReference type="EMBL" id="EPD12472.1"/>
    </source>
</evidence>
<feature type="binding site" evidence="4">
    <location>
        <position position="305"/>
    </location>
    <ligand>
        <name>NAD(+)</name>
        <dbReference type="ChEBI" id="CHEBI:57540"/>
    </ligand>
</feature>
<dbReference type="Pfam" id="PF00044">
    <property type="entry name" value="Gp_dh_N"/>
    <property type="match status" value="1"/>
</dbReference>
<dbReference type="PIRSF" id="PIRSF000149">
    <property type="entry name" value="GAP_DH"/>
    <property type="match status" value="1"/>
</dbReference>
<dbReference type="Pfam" id="PF02800">
    <property type="entry name" value="Gp_dh_C"/>
    <property type="match status" value="1"/>
</dbReference>
<evidence type="ECO:0000256" key="4">
    <source>
        <dbReference type="PIRSR" id="PIRSR000149-3"/>
    </source>
</evidence>
<feature type="binding site" evidence="4">
    <location>
        <position position="121"/>
    </location>
    <ligand>
        <name>NAD(+)</name>
        <dbReference type="ChEBI" id="CHEBI:57540"/>
    </ligand>
</feature>
<evidence type="ECO:0000256" key="3">
    <source>
        <dbReference type="PIRSR" id="PIRSR000149-1"/>
    </source>
</evidence>
<keyword evidence="4" id="KW-0547">Nucleotide-binding</keyword>
<evidence type="ECO:0000256" key="5">
    <source>
        <dbReference type="PIRSR" id="PIRSR000149-4"/>
    </source>
</evidence>
<dbReference type="InterPro" id="IPR036291">
    <property type="entry name" value="NAD(P)-bd_dom_sf"/>
</dbReference>
<dbReference type="RefSeq" id="WP_016390889.1">
    <property type="nucleotide sequence ID" value="NZ_KE646810.1"/>
</dbReference>
<dbReference type="SMART" id="SM00846">
    <property type="entry name" value="Gp_dh_N"/>
    <property type="match status" value="1"/>
</dbReference>
<organism evidence="8 9">
    <name type="scientific">Cycloclasticus pugetii</name>
    <dbReference type="NCBI Taxonomy" id="34068"/>
    <lineage>
        <taxon>Bacteria</taxon>
        <taxon>Pseudomonadati</taxon>
        <taxon>Pseudomonadota</taxon>
        <taxon>Gammaproteobacteria</taxon>
        <taxon>Thiotrichales</taxon>
        <taxon>Piscirickettsiaceae</taxon>
        <taxon>Cycloclasticus</taxon>
    </lineage>
</organism>
<evidence type="ECO:0000313" key="9">
    <source>
        <dbReference type="Proteomes" id="UP000015462"/>
    </source>
</evidence>
<evidence type="ECO:0000256" key="2">
    <source>
        <dbReference type="ARBA" id="ARBA00023002"/>
    </source>
</evidence>
<dbReference type="Proteomes" id="UP000015462">
    <property type="component" value="Unassembled WGS sequence"/>
</dbReference>
<proteinExistence type="inferred from homology"/>
<feature type="domain" description="Glyceraldehyde 3-phosphate dehydrogenase NAD(P) binding" evidence="7">
    <location>
        <begin position="3"/>
        <end position="153"/>
    </location>
</feature>
<dbReference type="EMBL" id="ASHL01000010">
    <property type="protein sequence ID" value="EPD12472.1"/>
    <property type="molecule type" value="Genomic_DNA"/>
</dbReference>
<dbReference type="Gene3D" id="3.40.50.720">
    <property type="entry name" value="NAD(P)-binding Rossmann-like Domain"/>
    <property type="match status" value="1"/>
</dbReference>
<keyword evidence="9" id="KW-1185">Reference proteome</keyword>
<gene>
    <name evidence="8" type="ORF">L196_10139</name>
</gene>
<comment type="similarity">
    <text evidence="6">Belongs to the glyceraldehyde-3-phosphate dehydrogenase family.</text>
</comment>
<comment type="caution">
    <text evidence="8">The sequence shown here is derived from an EMBL/GenBank/DDBJ whole genome shotgun (WGS) entry which is preliminary data.</text>
</comment>
<dbReference type="SUPFAM" id="SSF55347">
    <property type="entry name" value="Glyceraldehyde-3-phosphate dehydrogenase-like, C-terminal domain"/>
    <property type="match status" value="1"/>
</dbReference>
<dbReference type="InterPro" id="IPR020831">
    <property type="entry name" value="GlycerAld/Erythrose_P_DH"/>
</dbReference>
<dbReference type="FunFam" id="3.40.50.720:FF:000001">
    <property type="entry name" value="Glyceraldehyde-3-phosphate dehydrogenase"/>
    <property type="match status" value="1"/>
</dbReference>
<keyword evidence="2" id="KW-0560">Oxidoreductase</keyword>
<accession>A0AB33Z0M9</accession>
<dbReference type="PRINTS" id="PR00078">
    <property type="entry name" value="G3PDHDRGNASE"/>
</dbReference>
<dbReference type="GO" id="GO:0016620">
    <property type="term" value="F:oxidoreductase activity, acting on the aldehyde or oxo group of donors, NAD or NADP as acceptor"/>
    <property type="evidence" value="ECO:0007669"/>
    <property type="project" value="InterPro"/>
</dbReference>
<feature type="binding site" evidence="4">
    <location>
        <position position="37"/>
    </location>
    <ligand>
        <name>NAD(+)</name>
        <dbReference type="ChEBI" id="CHEBI:57540"/>
    </ligand>
</feature>
<dbReference type="InterPro" id="IPR020829">
    <property type="entry name" value="GlycerAld_3-P_DH_cat"/>
</dbReference>
<dbReference type="InterPro" id="IPR020828">
    <property type="entry name" value="GlycerAld_3-P_DH_NAD(P)-bd"/>
</dbReference>
<dbReference type="SUPFAM" id="SSF51735">
    <property type="entry name" value="NAD(P)-binding Rossmann-fold domains"/>
    <property type="match status" value="1"/>
</dbReference>
<dbReference type="PANTHER" id="PTHR43148">
    <property type="entry name" value="GLYCERALDEHYDE-3-PHOSPHATE DEHYDROGENASE 2"/>
    <property type="match status" value="1"/>
</dbReference>
<name>A0AB33Z0M9_9GAMM</name>
<keyword evidence="4" id="KW-0520">NAD</keyword>
<evidence type="ECO:0000259" key="7">
    <source>
        <dbReference type="SMART" id="SM00846"/>
    </source>
</evidence>
<reference evidence="8 9" key="1">
    <citation type="journal article" date="2013" name="Genome Announc.">
        <title>Genome Sequence of the Pyrene- and Fluoranthene-Degrading Bacterium Cycloclasticus sp. Strain PY97M.</title>
        <authorList>
            <person name="Cui Z."/>
            <person name="Xu G."/>
            <person name="Li Q."/>
            <person name="Gao W."/>
            <person name="Zheng L."/>
        </authorList>
    </citation>
    <scope>NUCLEOTIDE SEQUENCE [LARGE SCALE GENOMIC DNA]</scope>
    <source>
        <strain evidence="8 9">PY97M</strain>
    </source>
</reference>
<dbReference type="AlphaFoldDB" id="A0AB33Z0M9"/>
<feature type="active site" description="Nucleophile" evidence="3">
    <location>
        <position position="153"/>
    </location>
</feature>
<dbReference type="GO" id="GO:0051287">
    <property type="term" value="F:NAD binding"/>
    <property type="evidence" value="ECO:0007669"/>
    <property type="project" value="InterPro"/>
</dbReference>
<sequence length="323" mass="34968">MGIRIAINGFGRIGRSVLKALYASNRQEQIQVVAINDIESFSTVAEHVKNDLSGLNIELSTDKNTLLIAGRDVHYSSQANPVKLPWKSLNIDVVLECTGQFTQAESAHMHILAGAKKVLISALSDDKVDATIVYGVNQADLKAEHKVVSNGSCTLNCLAHMVSVLDAAMGVEYGLSTTLHAYDDRHESMVEQIPMIPTKTNSPNSIGLVLPHMKGKIDGLSIRLSTINVAMLDVTFSSKNQTTVAEVNERMRQAASASLQGALGYSEENAVSTDFSVHPASCVFDATQTKVTAGRLVKVVGWFDNEWGFSNRMLDTAQAMMTN</sequence>